<feature type="binding site" evidence="7">
    <location>
        <begin position="153"/>
        <end position="154"/>
    </location>
    <ligand>
        <name>ATP</name>
        <dbReference type="ChEBI" id="CHEBI:30616"/>
    </ligand>
</feature>
<name>A0A0R2L1W3_9LACO</name>
<evidence type="ECO:0000256" key="1">
    <source>
        <dbReference type="ARBA" id="ARBA00022490"/>
    </source>
</evidence>
<evidence type="ECO:0000259" key="8">
    <source>
        <dbReference type="Pfam" id="PF00501"/>
    </source>
</evidence>
<dbReference type="PANTHER" id="PTHR45398">
    <property type="match status" value="1"/>
</dbReference>
<dbReference type="InterPro" id="IPR045851">
    <property type="entry name" value="AMP-bd_C_sf"/>
</dbReference>
<feature type="binding site" evidence="7">
    <location>
        <position position="199"/>
    </location>
    <ligand>
        <name>D-alanine</name>
        <dbReference type="ChEBI" id="CHEBI:57416"/>
    </ligand>
</feature>
<comment type="pathway">
    <text evidence="7">Cell wall biogenesis; lipoteichoic acid biosynthesis.</text>
</comment>
<dbReference type="RefSeq" id="WP_057810586.1">
    <property type="nucleotide sequence ID" value="NZ_BJUD01000006.1"/>
</dbReference>
<dbReference type="Proteomes" id="UP000321429">
    <property type="component" value="Unassembled WGS sequence"/>
</dbReference>
<evidence type="ECO:0000256" key="4">
    <source>
        <dbReference type="ARBA" id="ARBA00022840"/>
    </source>
</evidence>
<dbReference type="UniPathway" id="UPA00556"/>
<dbReference type="Proteomes" id="UP000051139">
    <property type="component" value="Unassembled WGS sequence"/>
</dbReference>
<dbReference type="OrthoDB" id="9765680at2"/>
<dbReference type="NCBIfam" id="TIGR01734">
    <property type="entry name" value="D-ala-DACP-lig"/>
    <property type="match status" value="1"/>
</dbReference>
<keyword evidence="3 7" id="KW-0547">Nucleotide-binding</keyword>
<dbReference type="InterPro" id="IPR000873">
    <property type="entry name" value="AMP-dep_synth/lig_dom"/>
</dbReference>
<comment type="catalytic activity">
    <reaction evidence="7">
        <text>holo-[D-alanyl-carrier protein] + D-alanine + ATP = D-alanyl-[D-alanyl-carrier protein] + AMP + diphosphate</text>
        <dbReference type="Rhea" id="RHEA:55132"/>
        <dbReference type="Rhea" id="RHEA-COMP:14102"/>
        <dbReference type="Rhea" id="RHEA-COMP:14103"/>
        <dbReference type="ChEBI" id="CHEBI:30616"/>
        <dbReference type="ChEBI" id="CHEBI:33019"/>
        <dbReference type="ChEBI" id="CHEBI:57416"/>
        <dbReference type="ChEBI" id="CHEBI:64479"/>
        <dbReference type="ChEBI" id="CHEBI:138620"/>
        <dbReference type="ChEBI" id="CHEBI:456215"/>
        <dbReference type="EC" id="6.2.1.54"/>
    </reaction>
</comment>
<dbReference type="PROSITE" id="PS00455">
    <property type="entry name" value="AMP_BINDING"/>
    <property type="match status" value="1"/>
</dbReference>
<dbReference type="EC" id="6.2.1.54" evidence="7"/>
<evidence type="ECO:0000313" key="10">
    <source>
        <dbReference type="EMBL" id="GEK28211.1"/>
    </source>
</evidence>
<comment type="subcellular location">
    <subcellularLocation>
        <location evidence="7">Cytoplasm</location>
    </subcellularLocation>
</comment>
<sequence>MIDNMITTIDSWAVKTPDAVVYNYLGETYTYAQLKHASDAIAQALDDLKLPAGAPVMIFGGQQFAMMASFLGAVKAGHAYIPVDTHSPNDRLTMINEIANPAAVIAIDDLPLTVGEQPVIEGKELTALLENTTADYKLTHPVSGDDNYYIIFTSGTTGKPKGVQISHTNLLSYVNWMLSDDFKLGEQPVTLAQPPYSFDLSVMDWAPTLALGGTLTALPKKITDDFKQLFETLPKMNLNVFVSTPSFADICLLEPTFDEAHLPDLSHFLFCGEELTVSTAKNLRERFPHARIFNTYGPTEATVAVTGVEITDALIEKGRLPIGYTKADTDIKVVDEDGNTLPAGQSGEIIISGPSVSKGYLNNPEKTATAFFTEDGKAAYHSGDLGSLDADGMLHYLGRIDFQIKLHGYRIELEEVNHYLDANQWIKQAVAVPKYDANHKVNQMWAYVVPVATDEFANDLQRTTAIKQELKDVMMDYMVPNRFVYQESLPLTANGKVDIKSIIAEVNPA</sequence>
<evidence type="ECO:0000256" key="2">
    <source>
        <dbReference type="ARBA" id="ARBA00022598"/>
    </source>
</evidence>
<feature type="binding site" evidence="7">
    <location>
        <position position="496"/>
    </location>
    <ligand>
        <name>ATP</name>
        <dbReference type="ChEBI" id="CHEBI:30616"/>
    </ligand>
</feature>
<dbReference type="Pfam" id="PF00501">
    <property type="entry name" value="AMP-binding"/>
    <property type="match status" value="1"/>
</dbReference>
<proteinExistence type="inferred from homology"/>
<evidence type="ECO:0000313" key="13">
    <source>
        <dbReference type="Proteomes" id="UP000321429"/>
    </source>
</evidence>
<dbReference type="GO" id="GO:0047473">
    <property type="term" value="F:D-alanine [D-alanyl carrier protein] ligase activity"/>
    <property type="evidence" value="ECO:0007669"/>
    <property type="project" value="UniProtKB-UniRule"/>
</dbReference>
<feature type="binding site" evidence="7">
    <location>
        <position position="496"/>
    </location>
    <ligand>
        <name>D-alanine</name>
        <dbReference type="ChEBI" id="CHEBI:57416"/>
    </ligand>
</feature>
<evidence type="ECO:0000313" key="12">
    <source>
        <dbReference type="Proteomes" id="UP000051139"/>
    </source>
</evidence>
<dbReference type="STRING" id="348151.IV55_GL001900"/>
<protein>
    <recommendedName>
        <fullName evidence="7">D-alanine--D-alanyl carrier protein ligase</fullName>
        <shortName evidence="7">DCL</shortName>
        <ecNumber evidence="7">6.2.1.54</ecNumber>
    </recommendedName>
    <alternativeName>
        <fullName evidence="7">D-alanine--poly(phosphoribitol) ligase subunit 1</fullName>
    </alternativeName>
    <alternativeName>
        <fullName evidence="7">D-alanine-activating enzyme</fullName>
        <shortName evidence="7">DAE</shortName>
    </alternativeName>
</protein>
<dbReference type="PANTHER" id="PTHR45398:SF1">
    <property type="entry name" value="ENZYME, PUTATIVE (JCVI)-RELATED"/>
    <property type="match status" value="1"/>
</dbReference>
<feature type="binding site" evidence="7">
    <location>
        <position position="384"/>
    </location>
    <ligand>
        <name>ATP</name>
        <dbReference type="ChEBI" id="CHEBI:30616"/>
    </ligand>
</feature>
<dbReference type="Gene3D" id="3.30.300.30">
    <property type="match status" value="1"/>
</dbReference>
<dbReference type="GO" id="GO:0005737">
    <property type="term" value="C:cytoplasm"/>
    <property type="evidence" value="ECO:0007669"/>
    <property type="project" value="UniProtKB-SubCell"/>
</dbReference>
<dbReference type="InterPro" id="IPR044507">
    <property type="entry name" value="DltA-like"/>
</dbReference>
<comment type="caution">
    <text evidence="11">The sequence shown here is derived from an EMBL/GenBank/DDBJ whole genome shotgun (WGS) entry which is preliminary data.</text>
</comment>
<dbReference type="InterPro" id="IPR025110">
    <property type="entry name" value="AMP-bd_C"/>
</dbReference>
<keyword evidence="12" id="KW-1185">Reference proteome</keyword>
<keyword evidence="4 7" id="KW-0067">ATP-binding</keyword>
<comment type="function">
    <text evidence="5 7">Catalyzes the first step in the D-alanylation of lipoteichoic acid (LTA), the activation of D-alanine and its transfer onto the D-alanyl carrier protein (Dcp) DltC. In an ATP-dependent two-step reaction, forms a high energy D-alanyl-AMP intermediate, followed by transfer of the D-alanyl residue as a thiol ester to the phosphopantheinyl prosthetic group of the Dcp. D-alanylation of LTA plays an important role in modulating the properties of the cell wall in Gram-positive bacteria, influencing the net charge of the cell wall.</text>
</comment>
<evidence type="ECO:0000256" key="6">
    <source>
        <dbReference type="ARBA" id="ARBA00061336"/>
    </source>
</evidence>
<accession>A0A0R2L1W3</accession>
<feature type="binding site" evidence="7">
    <location>
        <position position="303"/>
    </location>
    <ligand>
        <name>D-alanine</name>
        <dbReference type="ChEBI" id="CHEBI:57416"/>
    </ligand>
</feature>
<feature type="binding site" evidence="7">
    <location>
        <begin position="294"/>
        <end position="299"/>
    </location>
    <ligand>
        <name>ATP</name>
        <dbReference type="ChEBI" id="CHEBI:30616"/>
    </ligand>
</feature>
<organism evidence="11 12">
    <name type="scientific">Furfurilactobacillus siliginis</name>
    <dbReference type="NCBI Taxonomy" id="348151"/>
    <lineage>
        <taxon>Bacteria</taxon>
        <taxon>Bacillati</taxon>
        <taxon>Bacillota</taxon>
        <taxon>Bacilli</taxon>
        <taxon>Lactobacillales</taxon>
        <taxon>Lactobacillaceae</taxon>
        <taxon>Furfurilactobacillus</taxon>
    </lineage>
</organism>
<dbReference type="InterPro" id="IPR042099">
    <property type="entry name" value="ANL_N_sf"/>
</dbReference>
<dbReference type="HAMAP" id="MF_00593">
    <property type="entry name" value="DltA"/>
    <property type="match status" value="1"/>
</dbReference>
<dbReference type="Gene3D" id="3.40.50.12780">
    <property type="entry name" value="N-terminal domain of ligase-like"/>
    <property type="match status" value="1"/>
</dbReference>
<dbReference type="InterPro" id="IPR020845">
    <property type="entry name" value="AMP-binding_CS"/>
</dbReference>
<dbReference type="InterPro" id="IPR010072">
    <property type="entry name" value="DltA"/>
</dbReference>
<gene>
    <name evidence="7 10" type="primary">dltA</name>
    <name evidence="11" type="ORF">IV55_GL001900</name>
    <name evidence="10" type="ORF">LSI01_05220</name>
</gene>
<dbReference type="FunFam" id="3.30.300.30:FF:000012">
    <property type="entry name" value="D-alanine--D-alanyl carrier protein ligase"/>
    <property type="match status" value="1"/>
</dbReference>
<evidence type="ECO:0000256" key="3">
    <source>
        <dbReference type="ARBA" id="ARBA00022741"/>
    </source>
</evidence>
<dbReference type="InterPro" id="IPR010071">
    <property type="entry name" value="AA_adenyl_dom"/>
</dbReference>
<feature type="binding site" evidence="7">
    <location>
        <begin position="396"/>
        <end position="399"/>
    </location>
    <ligand>
        <name>ATP</name>
        <dbReference type="ChEBI" id="CHEBI:30616"/>
    </ligand>
</feature>
<feature type="domain" description="AMP-dependent synthetase/ligase" evidence="8">
    <location>
        <begin position="11"/>
        <end position="361"/>
    </location>
</feature>
<dbReference type="NCBIfam" id="TIGR01733">
    <property type="entry name" value="AA-adenyl-dom"/>
    <property type="match status" value="1"/>
</dbReference>
<evidence type="ECO:0000256" key="5">
    <source>
        <dbReference type="ARBA" id="ARBA00054605"/>
    </source>
</evidence>
<comment type="similarity">
    <text evidence="6 7">Belongs to the ATP-dependent AMP-binding enzyme family. DltA subfamily.</text>
</comment>
<dbReference type="CDD" id="cd05945">
    <property type="entry name" value="DltA"/>
    <property type="match status" value="1"/>
</dbReference>
<dbReference type="GO" id="GO:0005524">
    <property type="term" value="F:ATP binding"/>
    <property type="evidence" value="ECO:0007669"/>
    <property type="project" value="UniProtKB-KW"/>
</dbReference>
<dbReference type="SUPFAM" id="SSF56801">
    <property type="entry name" value="Acetyl-CoA synthetase-like"/>
    <property type="match status" value="1"/>
</dbReference>
<evidence type="ECO:0000259" key="9">
    <source>
        <dbReference type="Pfam" id="PF13193"/>
    </source>
</evidence>
<dbReference type="EMBL" id="JQCB01000008">
    <property type="protein sequence ID" value="KRN95440.1"/>
    <property type="molecule type" value="Genomic_DNA"/>
</dbReference>
<dbReference type="EMBL" id="BJUD01000006">
    <property type="protein sequence ID" value="GEK28211.1"/>
    <property type="molecule type" value="Genomic_DNA"/>
</dbReference>
<feature type="domain" description="AMP-binding enzyme C-terminal" evidence="9">
    <location>
        <begin position="420"/>
        <end position="496"/>
    </location>
</feature>
<evidence type="ECO:0000313" key="11">
    <source>
        <dbReference type="EMBL" id="KRN95440.1"/>
    </source>
</evidence>
<keyword evidence="2 7" id="KW-0436">Ligase</keyword>
<dbReference type="PATRIC" id="fig|348151.3.peg.1952"/>
<evidence type="ECO:0000256" key="7">
    <source>
        <dbReference type="HAMAP-Rule" id="MF_00593"/>
    </source>
</evidence>
<reference evidence="10 13" key="2">
    <citation type="submission" date="2019-07" db="EMBL/GenBank/DDBJ databases">
        <title>Whole genome shotgun sequence of Lactobacillus siliginis NBRC 101315.</title>
        <authorList>
            <person name="Hosoyama A."/>
            <person name="Uohara A."/>
            <person name="Ohji S."/>
            <person name="Ichikawa N."/>
        </authorList>
    </citation>
    <scope>NUCLEOTIDE SEQUENCE [LARGE SCALE GENOMIC DNA]</scope>
    <source>
        <strain evidence="10 13">NBRC 101315</strain>
    </source>
</reference>
<keyword evidence="1 7" id="KW-0963">Cytoplasm</keyword>
<dbReference type="Pfam" id="PF13193">
    <property type="entry name" value="AMP-binding_C"/>
    <property type="match status" value="1"/>
</dbReference>
<dbReference type="GO" id="GO:0070395">
    <property type="term" value="P:lipoteichoic acid biosynthetic process"/>
    <property type="evidence" value="ECO:0007669"/>
    <property type="project" value="UniProtKB-UniRule"/>
</dbReference>
<dbReference type="AlphaFoldDB" id="A0A0R2L1W3"/>
<dbReference type="NCBIfam" id="NF003417">
    <property type="entry name" value="PRK04813.1"/>
    <property type="match status" value="1"/>
</dbReference>
<reference evidence="11 12" key="1">
    <citation type="journal article" date="2015" name="Genome Announc.">
        <title>Expanding the biotechnology potential of lactobacilli through comparative genomics of 213 strains and associated genera.</title>
        <authorList>
            <person name="Sun Z."/>
            <person name="Harris H.M."/>
            <person name="McCann A."/>
            <person name="Guo C."/>
            <person name="Argimon S."/>
            <person name="Zhang W."/>
            <person name="Yang X."/>
            <person name="Jeffery I.B."/>
            <person name="Cooney J.C."/>
            <person name="Kagawa T.F."/>
            <person name="Liu W."/>
            <person name="Song Y."/>
            <person name="Salvetti E."/>
            <person name="Wrobel A."/>
            <person name="Rasinkangas P."/>
            <person name="Parkhill J."/>
            <person name="Rea M.C."/>
            <person name="O'Sullivan O."/>
            <person name="Ritari J."/>
            <person name="Douillard F.P."/>
            <person name="Paul Ross R."/>
            <person name="Yang R."/>
            <person name="Briner A.E."/>
            <person name="Felis G.E."/>
            <person name="de Vos W.M."/>
            <person name="Barrangou R."/>
            <person name="Klaenhammer T.R."/>
            <person name="Caufield P.W."/>
            <person name="Cui Y."/>
            <person name="Zhang H."/>
            <person name="O'Toole P.W."/>
        </authorList>
    </citation>
    <scope>NUCLEOTIDE SEQUENCE [LARGE SCALE GENOMIC DNA]</scope>
    <source>
        <strain evidence="11 12">DSM 22696</strain>
    </source>
</reference>